<organism evidence="2 3">
    <name type="scientific">Fusarium albosuccineum</name>
    <dbReference type="NCBI Taxonomy" id="1237068"/>
    <lineage>
        <taxon>Eukaryota</taxon>
        <taxon>Fungi</taxon>
        <taxon>Dikarya</taxon>
        <taxon>Ascomycota</taxon>
        <taxon>Pezizomycotina</taxon>
        <taxon>Sordariomycetes</taxon>
        <taxon>Hypocreomycetidae</taxon>
        <taxon>Hypocreales</taxon>
        <taxon>Nectriaceae</taxon>
        <taxon>Fusarium</taxon>
        <taxon>Fusarium decemcellulare species complex</taxon>
    </lineage>
</organism>
<proteinExistence type="predicted"/>
<dbReference type="AlphaFoldDB" id="A0A8H4KDZ2"/>
<evidence type="ECO:0000313" key="3">
    <source>
        <dbReference type="Proteomes" id="UP000554235"/>
    </source>
</evidence>
<evidence type="ECO:0000256" key="1">
    <source>
        <dbReference type="SAM" id="MobiDB-lite"/>
    </source>
</evidence>
<keyword evidence="3" id="KW-1185">Reference proteome</keyword>
<dbReference type="Proteomes" id="UP000554235">
    <property type="component" value="Unassembled WGS sequence"/>
</dbReference>
<gene>
    <name evidence="2" type="ORF">FALBO_16820</name>
</gene>
<accession>A0A8H4KDZ2</accession>
<feature type="region of interest" description="Disordered" evidence="1">
    <location>
        <begin position="1"/>
        <end position="36"/>
    </location>
</feature>
<comment type="caution">
    <text evidence="2">The sequence shown here is derived from an EMBL/GenBank/DDBJ whole genome shotgun (WGS) entry which is preliminary data.</text>
</comment>
<sequence length="66" mass="7638">MAKRDARPKPSQSRPSEASDAASEPDDREWPDNFDASSRRIRYAERIQAVVGQMPWVWLSEFPPKH</sequence>
<dbReference type="EMBL" id="JAADYS010003328">
    <property type="protein sequence ID" value="KAF4448311.1"/>
    <property type="molecule type" value="Genomic_DNA"/>
</dbReference>
<reference evidence="2 3" key="1">
    <citation type="submission" date="2020-01" db="EMBL/GenBank/DDBJ databases">
        <title>Identification and distribution of gene clusters putatively required for synthesis of sphingolipid metabolism inhibitors in phylogenetically diverse species of the filamentous fungus Fusarium.</title>
        <authorList>
            <person name="Kim H.-S."/>
            <person name="Busman M."/>
            <person name="Brown D.W."/>
            <person name="Divon H."/>
            <person name="Uhlig S."/>
            <person name="Proctor R.H."/>
        </authorList>
    </citation>
    <scope>NUCLEOTIDE SEQUENCE [LARGE SCALE GENOMIC DNA]</scope>
    <source>
        <strain evidence="2 3">NRRL 20459</strain>
    </source>
</reference>
<name>A0A8H4KDZ2_9HYPO</name>
<protein>
    <submittedName>
        <fullName evidence="2">Uncharacterized protein</fullName>
    </submittedName>
</protein>
<evidence type="ECO:0000313" key="2">
    <source>
        <dbReference type="EMBL" id="KAF4448311.1"/>
    </source>
</evidence>